<dbReference type="PIRSF" id="PIRSF025414">
    <property type="entry name" value="Alpha-L-arabinofuranosidase"/>
    <property type="match status" value="1"/>
</dbReference>
<comment type="similarity">
    <text evidence="1 5">Belongs to the glycosyl hydrolase 43 family.</text>
</comment>
<keyword evidence="3 5" id="KW-0378">Hydrolase</keyword>
<dbReference type="Gene3D" id="2.115.10.20">
    <property type="entry name" value="Glycosyl hydrolase domain, family 43"/>
    <property type="match status" value="1"/>
</dbReference>
<dbReference type="PANTHER" id="PTHR43817">
    <property type="entry name" value="GLYCOSYL HYDROLASE"/>
    <property type="match status" value="1"/>
</dbReference>
<evidence type="ECO:0000256" key="4">
    <source>
        <dbReference type="ARBA" id="ARBA00023295"/>
    </source>
</evidence>
<evidence type="ECO:0000256" key="5">
    <source>
        <dbReference type="RuleBase" id="RU361187"/>
    </source>
</evidence>
<gene>
    <name evidence="6" type="ORF">ACFSUF_18455</name>
</gene>
<dbReference type="RefSeq" id="WP_377605194.1">
    <property type="nucleotide sequence ID" value="NZ_JBHUME010000011.1"/>
</dbReference>
<comment type="caution">
    <text evidence="6">The sequence shown here is derived from an EMBL/GenBank/DDBJ whole genome shotgun (WGS) entry which is preliminary data.</text>
</comment>
<dbReference type="Pfam" id="PF04616">
    <property type="entry name" value="Glyco_hydro_43"/>
    <property type="match status" value="1"/>
</dbReference>
<keyword evidence="7" id="KW-1185">Reference proteome</keyword>
<keyword evidence="2" id="KW-0732">Signal</keyword>
<evidence type="ECO:0000313" key="7">
    <source>
        <dbReference type="Proteomes" id="UP001597541"/>
    </source>
</evidence>
<dbReference type="InterPro" id="IPR023296">
    <property type="entry name" value="Glyco_hydro_beta-prop_sf"/>
</dbReference>
<evidence type="ECO:0000313" key="6">
    <source>
        <dbReference type="EMBL" id="MFD2614397.1"/>
    </source>
</evidence>
<dbReference type="PANTHER" id="PTHR43817:SF1">
    <property type="entry name" value="HYDROLASE, FAMILY 43, PUTATIVE (AFU_ORTHOLOGUE AFUA_3G01660)-RELATED"/>
    <property type="match status" value="1"/>
</dbReference>
<dbReference type="CDD" id="cd18820">
    <property type="entry name" value="GH43_LbAraf43-like"/>
    <property type="match status" value="1"/>
</dbReference>
<protein>
    <submittedName>
        <fullName evidence="6">Family 43 glycosylhydrolase</fullName>
    </submittedName>
</protein>
<name>A0ABW5PJZ7_9BACL</name>
<organism evidence="6 7">
    <name type="scientific">Paenibacillus gansuensis</name>
    <dbReference type="NCBI Taxonomy" id="306542"/>
    <lineage>
        <taxon>Bacteria</taxon>
        <taxon>Bacillati</taxon>
        <taxon>Bacillota</taxon>
        <taxon>Bacilli</taxon>
        <taxon>Bacillales</taxon>
        <taxon>Paenibacillaceae</taxon>
        <taxon>Paenibacillus</taxon>
    </lineage>
</organism>
<evidence type="ECO:0000256" key="2">
    <source>
        <dbReference type="ARBA" id="ARBA00022729"/>
    </source>
</evidence>
<accession>A0ABW5PJZ7</accession>
<keyword evidence="4 5" id="KW-0326">Glycosidase</keyword>
<dbReference type="SUPFAM" id="SSF75005">
    <property type="entry name" value="Arabinanase/levansucrase/invertase"/>
    <property type="match status" value="1"/>
</dbReference>
<evidence type="ECO:0000256" key="1">
    <source>
        <dbReference type="ARBA" id="ARBA00009865"/>
    </source>
</evidence>
<dbReference type="Proteomes" id="UP001597541">
    <property type="component" value="Unassembled WGS sequence"/>
</dbReference>
<proteinExistence type="inferred from homology"/>
<evidence type="ECO:0000256" key="3">
    <source>
        <dbReference type="ARBA" id="ARBA00022801"/>
    </source>
</evidence>
<reference evidence="7" key="1">
    <citation type="journal article" date="2019" name="Int. J. Syst. Evol. Microbiol.">
        <title>The Global Catalogue of Microorganisms (GCM) 10K type strain sequencing project: providing services to taxonomists for standard genome sequencing and annotation.</title>
        <authorList>
            <consortium name="The Broad Institute Genomics Platform"/>
            <consortium name="The Broad Institute Genome Sequencing Center for Infectious Disease"/>
            <person name="Wu L."/>
            <person name="Ma J."/>
        </authorList>
    </citation>
    <scope>NUCLEOTIDE SEQUENCE [LARGE SCALE GENOMIC DNA]</scope>
    <source>
        <strain evidence="7">KCTC 3950</strain>
    </source>
</reference>
<sequence length="320" mass="36038">MRSLTDKTYCNPIMPSGADPWMYRHEDGTYYFMVTCGDRLELYQSKVMSHLDEAVKQTIWLPEEEGPGSRDLWAPEIHYVEDTWYVYFTASDGSGDKSRRIYVLENQSPDPMQGKWVNKGAVNTAVPGLDGTILQHGGKLYFMYAGYGHFPEYGSAIYAALMTNPWTLTGKEVLLTKPDYDWEKQGGMAINEGPCFLHRYGKLFLIYSASTTWSDDYSLGMLAAEENSDLLNPSSWVKSKHPVFKKSVENGVYAPGHNSFTTSPDGTEDWIVYHAIPLSEGGMERRQPCMQKFYWTGEGLPDFGIPVASGVEYPVPSGEE</sequence>
<dbReference type="InterPro" id="IPR016828">
    <property type="entry name" value="Alpha-L-arabinofuranosidase"/>
</dbReference>
<dbReference type="EMBL" id="JBHUME010000011">
    <property type="protein sequence ID" value="MFD2614397.1"/>
    <property type="molecule type" value="Genomic_DNA"/>
</dbReference>
<dbReference type="InterPro" id="IPR006710">
    <property type="entry name" value="Glyco_hydro_43"/>
</dbReference>